<evidence type="ECO:0000313" key="5">
    <source>
        <dbReference type="EMBL" id="AEH89496.1"/>
    </source>
</evidence>
<dbReference type="PANTHER" id="PTHR33154:SF33">
    <property type="entry name" value="TRANSCRIPTIONAL REPRESSOR SDPR"/>
    <property type="match status" value="1"/>
</dbReference>
<dbReference type="KEGG" id="mop:Mesop_5077"/>
<keyword evidence="3" id="KW-0804">Transcription</keyword>
<dbReference type="GO" id="GO:0003700">
    <property type="term" value="F:DNA-binding transcription factor activity"/>
    <property type="evidence" value="ECO:0007669"/>
    <property type="project" value="InterPro"/>
</dbReference>
<dbReference type="InterPro" id="IPR036388">
    <property type="entry name" value="WH-like_DNA-bd_sf"/>
</dbReference>
<dbReference type="InterPro" id="IPR011991">
    <property type="entry name" value="ArsR-like_HTH"/>
</dbReference>
<evidence type="ECO:0000256" key="2">
    <source>
        <dbReference type="ARBA" id="ARBA00023125"/>
    </source>
</evidence>
<evidence type="ECO:0000256" key="3">
    <source>
        <dbReference type="ARBA" id="ARBA00023163"/>
    </source>
</evidence>
<feature type="domain" description="HTH arsR-type" evidence="4">
    <location>
        <begin position="27"/>
        <end position="121"/>
    </location>
</feature>
<dbReference type="Proteomes" id="UP000001623">
    <property type="component" value="Chromosome"/>
</dbReference>
<dbReference type="PROSITE" id="PS50987">
    <property type="entry name" value="HTH_ARSR_2"/>
    <property type="match status" value="1"/>
</dbReference>
<keyword evidence="2" id="KW-0238">DNA-binding</keyword>
<dbReference type="PRINTS" id="PR00778">
    <property type="entry name" value="HTHARSR"/>
</dbReference>
<protein>
    <submittedName>
        <fullName evidence="5">Transcriptional regulator, ArsR family</fullName>
    </submittedName>
</protein>
<dbReference type="AlphaFoldDB" id="F7Y3M7"/>
<name>F7Y3M7_MESOW</name>
<dbReference type="Pfam" id="PF01022">
    <property type="entry name" value="HTH_5"/>
    <property type="match status" value="1"/>
</dbReference>
<dbReference type="HOGENOM" id="CLU_1904245_0_0_5"/>
<accession>F7Y3M7</accession>
<evidence type="ECO:0000259" key="4">
    <source>
        <dbReference type="PROSITE" id="PS50987"/>
    </source>
</evidence>
<dbReference type="GO" id="GO:0003677">
    <property type="term" value="F:DNA binding"/>
    <property type="evidence" value="ECO:0007669"/>
    <property type="project" value="UniProtKB-KW"/>
</dbReference>
<dbReference type="Gene3D" id="1.10.10.10">
    <property type="entry name" value="Winged helix-like DNA-binding domain superfamily/Winged helix DNA-binding domain"/>
    <property type="match status" value="1"/>
</dbReference>
<dbReference type="EMBL" id="CP002279">
    <property type="protein sequence ID" value="AEH89496.1"/>
    <property type="molecule type" value="Genomic_DNA"/>
</dbReference>
<evidence type="ECO:0000313" key="6">
    <source>
        <dbReference type="Proteomes" id="UP000001623"/>
    </source>
</evidence>
<dbReference type="SUPFAM" id="SSF46785">
    <property type="entry name" value="Winged helix' DNA-binding domain"/>
    <property type="match status" value="1"/>
</dbReference>
<dbReference type="SMART" id="SM00418">
    <property type="entry name" value="HTH_ARSR"/>
    <property type="match status" value="1"/>
</dbReference>
<organism evidence="5 6">
    <name type="scientific">Mesorhizobium opportunistum (strain LMG 24607 / HAMBI 3007 / WSM2075)</name>
    <dbReference type="NCBI Taxonomy" id="536019"/>
    <lineage>
        <taxon>Bacteria</taxon>
        <taxon>Pseudomonadati</taxon>
        <taxon>Pseudomonadota</taxon>
        <taxon>Alphaproteobacteria</taxon>
        <taxon>Hyphomicrobiales</taxon>
        <taxon>Phyllobacteriaceae</taxon>
        <taxon>Mesorhizobium</taxon>
    </lineage>
</organism>
<reference evidence="5 6" key="1">
    <citation type="submission" date="2010-10" db="EMBL/GenBank/DDBJ databases">
        <title>Complete sequence of Mesorhizobium opportunistum WSM2075.</title>
        <authorList>
            <consortium name="US DOE Joint Genome Institute"/>
            <person name="Lucas S."/>
            <person name="Copeland A."/>
            <person name="Lapidus A."/>
            <person name="Cheng J.-F."/>
            <person name="Bruce D."/>
            <person name="Goodwin L."/>
            <person name="Pitluck S."/>
            <person name="Chertkov O."/>
            <person name="Misra M."/>
            <person name="Detter J.C."/>
            <person name="Han C."/>
            <person name="Tapia R."/>
            <person name="Land M."/>
            <person name="Hauser L."/>
            <person name="Kyrpides N."/>
            <person name="Ovchinnikova G."/>
            <person name="Mavrommatis K.M."/>
            <person name="Tiwari R.P."/>
            <person name="Howieson J.G."/>
            <person name="O'Hara G.W."/>
            <person name="Nandasena K.G."/>
            <person name="Woyke T."/>
        </authorList>
    </citation>
    <scope>NUCLEOTIDE SEQUENCE [LARGE SCALE GENOMIC DNA]</scope>
    <source>
        <strain evidence="6">LMG 24607 / HAMBI 3007 / WSM2075</strain>
    </source>
</reference>
<gene>
    <name evidence="5" type="ordered locus">Mesop_5077</name>
</gene>
<keyword evidence="1" id="KW-0805">Transcription regulation</keyword>
<dbReference type="PANTHER" id="PTHR33154">
    <property type="entry name" value="TRANSCRIPTIONAL REGULATOR, ARSR FAMILY"/>
    <property type="match status" value="1"/>
</dbReference>
<dbReference type="eggNOG" id="COG0640">
    <property type="taxonomic scope" value="Bacteria"/>
</dbReference>
<dbReference type="InterPro" id="IPR001845">
    <property type="entry name" value="HTH_ArsR_DNA-bd_dom"/>
</dbReference>
<sequence length="133" mass="14797">MVSYVRQRLAEIQADPALRRRPAKPLSFQKQAVVVAKFLAALAHEKRLLTCIHLMDGERTVTDLLARVGGTQHSLSQHLGMLVEMGIVESRAEGRWRYYSCKSEAAKDVIRVLDLLARNNALPAPPSGALERP</sequence>
<dbReference type="CDD" id="cd00090">
    <property type="entry name" value="HTH_ARSR"/>
    <property type="match status" value="1"/>
</dbReference>
<dbReference type="InterPro" id="IPR036390">
    <property type="entry name" value="WH_DNA-bd_sf"/>
</dbReference>
<evidence type="ECO:0000256" key="1">
    <source>
        <dbReference type="ARBA" id="ARBA00023015"/>
    </source>
</evidence>
<dbReference type="InterPro" id="IPR051081">
    <property type="entry name" value="HTH_MetalResp_TranReg"/>
</dbReference>
<dbReference type="NCBIfam" id="NF033788">
    <property type="entry name" value="HTH_metalloreg"/>
    <property type="match status" value="1"/>
</dbReference>
<proteinExistence type="predicted"/>